<evidence type="ECO:0000313" key="4">
    <source>
        <dbReference type="EMBL" id="APH03683.1"/>
    </source>
</evidence>
<dbReference type="GO" id="GO:0016747">
    <property type="term" value="F:acyltransferase activity, transferring groups other than amino-acyl groups"/>
    <property type="evidence" value="ECO:0007669"/>
    <property type="project" value="InterPro"/>
</dbReference>
<dbReference type="InterPro" id="IPR000182">
    <property type="entry name" value="GNAT_dom"/>
</dbReference>
<dbReference type="PANTHER" id="PTHR43877:SF2">
    <property type="entry name" value="AMINOALKYLPHOSPHONATE N-ACETYLTRANSFERASE-RELATED"/>
    <property type="match status" value="1"/>
</dbReference>
<dbReference type="CDD" id="cd04301">
    <property type="entry name" value="NAT_SF"/>
    <property type="match status" value="1"/>
</dbReference>
<dbReference type="Proteomes" id="UP000181936">
    <property type="component" value="Chromosome"/>
</dbReference>
<protein>
    <submittedName>
        <fullName evidence="4">GNAT family acetyltransferase</fullName>
    </submittedName>
</protein>
<dbReference type="PANTHER" id="PTHR43877">
    <property type="entry name" value="AMINOALKYLPHOSPHONATE N-ACETYLTRANSFERASE-RELATED-RELATED"/>
    <property type="match status" value="1"/>
</dbReference>
<sequence length="161" mass="17942">MIIRAATASDSAVIHDVMIKAFEEYKNETPPSSALEETIQAVSDALEKGEKALIAFDEGEPVGMVRFQVKKEDLYFYRLSVLPKKQGDGIGKKIVRALEEYASRAGVSTIRCKVRLTVPKNQKLYSSIGYITYDEEVVMKPNGVGIKVISMKKVFSAFKEE</sequence>
<evidence type="ECO:0000256" key="2">
    <source>
        <dbReference type="ARBA" id="ARBA00023315"/>
    </source>
</evidence>
<organism evidence="4 5">
    <name type="scientific">Bacillus weihaiensis</name>
    <dbReference type="NCBI Taxonomy" id="1547283"/>
    <lineage>
        <taxon>Bacteria</taxon>
        <taxon>Bacillati</taxon>
        <taxon>Bacillota</taxon>
        <taxon>Bacilli</taxon>
        <taxon>Bacillales</taxon>
        <taxon>Bacillaceae</taxon>
        <taxon>Bacillus</taxon>
    </lineage>
</organism>
<dbReference type="KEGG" id="bwh:A9C19_02315"/>
<reference evidence="4 5" key="1">
    <citation type="journal article" date="2016" name="Sci. Rep.">
        <title>Complete genome sequence and transcriptomic analysis of a novel marine strain Bacillus weihaiensis reveals the mechanism of brown algae degradation.</title>
        <authorList>
            <person name="Zhu Y."/>
            <person name="Chen P."/>
            <person name="Bao Y."/>
            <person name="Men Y."/>
            <person name="Zeng Y."/>
            <person name="Yang J."/>
            <person name="Sun J."/>
            <person name="Sun Y."/>
        </authorList>
    </citation>
    <scope>NUCLEOTIDE SEQUENCE [LARGE SCALE GENOMIC DNA]</scope>
    <source>
        <strain evidence="4 5">Alg07</strain>
    </source>
</reference>
<evidence type="ECO:0000259" key="3">
    <source>
        <dbReference type="PROSITE" id="PS51186"/>
    </source>
</evidence>
<evidence type="ECO:0000256" key="1">
    <source>
        <dbReference type="ARBA" id="ARBA00022679"/>
    </source>
</evidence>
<name>A0A1L3MMV8_9BACI</name>
<dbReference type="InterPro" id="IPR050832">
    <property type="entry name" value="Bact_Acetyltransf"/>
</dbReference>
<feature type="domain" description="N-acetyltransferase" evidence="3">
    <location>
        <begin position="1"/>
        <end position="156"/>
    </location>
</feature>
<dbReference type="STRING" id="1547283.A9C19_02315"/>
<dbReference type="OrthoDB" id="2594246at2"/>
<keyword evidence="1 4" id="KW-0808">Transferase</keyword>
<gene>
    <name evidence="4" type="ORF">A9C19_02315</name>
</gene>
<dbReference type="PROSITE" id="PS51186">
    <property type="entry name" value="GNAT"/>
    <property type="match status" value="1"/>
</dbReference>
<dbReference type="EMBL" id="CP016020">
    <property type="protein sequence ID" value="APH03683.1"/>
    <property type="molecule type" value="Genomic_DNA"/>
</dbReference>
<dbReference type="Gene3D" id="3.40.630.30">
    <property type="match status" value="1"/>
</dbReference>
<accession>A0A1L3MMV8</accession>
<keyword evidence="2" id="KW-0012">Acyltransferase</keyword>
<dbReference type="RefSeq" id="WP_072578471.1">
    <property type="nucleotide sequence ID" value="NZ_CP016020.1"/>
</dbReference>
<dbReference type="AlphaFoldDB" id="A0A1L3MMV8"/>
<dbReference type="Pfam" id="PF13673">
    <property type="entry name" value="Acetyltransf_10"/>
    <property type="match status" value="1"/>
</dbReference>
<evidence type="ECO:0000313" key="5">
    <source>
        <dbReference type="Proteomes" id="UP000181936"/>
    </source>
</evidence>
<dbReference type="InterPro" id="IPR016181">
    <property type="entry name" value="Acyl_CoA_acyltransferase"/>
</dbReference>
<keyword evidence="5" id="KW-1185">Reference proteome</keyword>
<proteinExistence type="predicted"/>
<dbReference type="SUPFAM" id="SSF55729">
    <property type="entry name" value="Acyl-CoA N-acyltransferases (Nat)"/>
    <property type="match status" value="1"/>
</dbReference>